<organism evidence="1 2">
    <name type="scientific">Pseudomonas synxantha</name>
    <dbReference type="NCBI Taxonomy" id="47883"/>
    <lineage>
        <taxon>Bacteria</taxon>
        <taxon>Pseudomonadati</taxon>
        <taxon>Pseudomonadota</taxon>
        <taxon>Gammaproteobacteria</taxon>
        <taxon>Pseudomonadales</taxon>
        <taxon>Pseudomonadaceae</taxon>
        <taxon>Pseudomonas</taxon>
    </lineage>
</organism>
<reference evidence="1 2" key="1">
    <citation type="submission" date="2018-03" db="EMBL/GenBank/DDBJ databases">
        <title>Diversity of phytobeneficial traits revealed by whole-genome analysis of worldwide-isolated phenazine-producing Pseudomonas spp.</title>
        <authorList>
            <person name="Biessy A."/>
            <person name="Novinscak A."/>
            <person name="Blom J."/>
            <person name="Leger G."/>
            <person name="Thomashow L.S."/>
            <person name="Cazorla F.M."/>
            <person name="Josic D."/>
            <person name="Filion M."/>
        </authorList>
    </citation>
    <scope>NUCLEOTIDE SEQUENCE [LARGE SCALE GENOMIC DNA]</scope>
    <source>
        <strain evidence="1 2">30B</strain>
    </source>
</reference>
<evidence type="ECO:0000313" key="1">
    <source>
        <dbReference type="EMBL" id="AZE54455.1"/>
    </source>
</evidence>
<protein>
    <submittedName>
        <fullName evidence="1">Uncharacterized protein</fullName>
    </submittedName>
</protein>
<dbReference type="Proteomes" id="UP000268696">
    <property type="component" value="Chromosome"/>
</dbReference>
<dbReference type="AlphaFoldDB" id="A0A3G7U514"/>
<proteinExistence type="predicted"/>
<accession>A0A3G7U514</accession>
<name>A0A3G7U514_9PSED</name>
<dbReference type="EMBL" id="CP027754">
    <property type="protein sequence ID" value="AZE54455.1"/>
    <property type="molecule type" value="Genomic_DNA"/>
</dbReference>
<sequence>MYQLTRPHREQAPSHILIEGVLESGARQCQFHLQRGEASSLRPLKAKD</sequence>
<evidence type="ECO:0000313" key="2">
    <source>
        <dbReference type="Proteomes" id="UP000268696"/>
    </source>
</evidence>
<gene>
    <name evidence="1" type="ORF">C4K03_2299</name>
</gene>